<proteinExistence type="predicted"/>
<dbReference type="Proteomes" id="UP000886998">
    <property type="component" value="Unassembled WGS sequence"/>
</dbReference>
<organism evidence="1 2">
    <name type="scientific">Trichonephila inaurata madagascariensis</name>
    <dbReference type="NCBI Taxonomy" id="2747483"/>
    <lineage>
        <taxon>Eukaryota</taxon>
        <taxon>Metazoa</taxon>
        <taxon>Ecdysozoa</taxon>
        <taxon>Arthropoda</taxon>
        <taxon>Chelicerata</taxon>
        <taxon>Arachnida</taxon>
        <taxon>Araneae</taxon>
        <taxon>Araneomorphae</taxon>
        <taxon>Entelegynae</taxon>
        <taxon>Araneoidea</taxon>
        <taxon>Nephilidae</taxon>
        <taxon>Trichonephila</taxon>
        <taxon>Trichonephila inaurata</taxon>
    </lineage>
</organism>
<sequence length="104" mass="12290">MQGARTYLPSFPATAARRKLNWMLQQITHSCDLRIQMIVSVRCLFRLSIPRPRHTGFRPALRSIVFPRSLHRDVSSLRSRKALAANYYFMIRLENLTWDLQFQV</sequence>
<reference evidence="1" key="1">
    <citation type="submission" date="2020-08" db="EMBL/GenBank/DDBJ databases">
        <title>Multicomponent nature underlies the extraordinary mechanical properties of spider dragline silk.</title>
        <authorList>
            <person name="Kono N."/>
            <person name="Nakamura H."/>
            <person name="Mori M."/>
            <person name="Yoshida Y."/>
            <person name="Ohtoshi R."/>
            <person name="Malay A.D."/>
            <person name="Moran D.A.P."/>
            <person name="Tomita M."/>
            <person name="Numata K."/>
            <person name="Arakawa K."/>
        </authorList>
    </citation>
    <scope>NUCLEOTIDE SEQUENCE</scope>
</reference>
<protein>
    <submittedName>
        <fullName evidence="1">Uncharacterized protein</fullName>
    </submittedName>
</protein>
<comment type="caution">
    <text evidence="1">The sequence shown here is derived from an EMBL/GenBank/DDBJ whole genome shotgun (WGS) entry which is preliminary data.</text>
</comment>
<gene>
    <name evidence="1" type="ORF">TNIN_357961</name>
</gene>
<evidence type="ECO:0000313" key="2">
    <source>
        <dbReference type="Proteomes" id="UP000886998"/>
    </source>
</evidence>
<evidence type="ECO:0000313" key="1">
    <source>
        <dbReference type="EMBL" id="GFS60514.1"/>
    </source>
</evidence>
<name>A0A8X6MKL4_9ARAC</name>
<dbReference type="AlphaFoldDB" id="A0A8X6MKL4"/>
<dbReference type="EMBL" id="BMAV01027578">
    <property type="protein sequence ID" value="GFS60514.1"/>
    <property type="molecule type" value="Genomic_DNA"/>
</dbReference>
<keyword evidence="2" id="KW-1185">Reference proteome</keyword>
<accession>A0A8X6MKL4</accession>